<protein>
    <submittedName>
        <fullName evidence="5">Helix-turn-helix transcriptional regulator</fullName>
    </submittedName>
</protein>
<proteinExistence type="predicted"/>
<dbReference type="PROSITE" id="PS51118">
    <property type="entry name" value="HTH_HXLR"/>
    <property type="match status" value="1"/>
</dbReference>
<keyword evidence="2" id="KW-0238">DNA-binding</keyword>
<keyword evidence="1" id="KW-0805">Transcription regulation</keyword>
<dbReference type="PANTHER" id="PTHR33204:SF18">
    <property type="entry name" value="TRANSCRIPTIONAL REGULATORY PROTEIN"/>
    <property type="match status" value="1"/>
</dbReference>
<dbReference type="RefSeq" id="WP_244016613.1">
    <property type="nucleotide sequence ID" value="NZ_JALHLF010000004.1"/>
</dbReference>
<evidence type="ECO:0000256" key="1">
    <source>
        <dbReference type="ARBA" id="ARBA00023015"/>
    </source>
</evidence>
<dbReference type="PANTHER" id="PTHR33204">
    <property type="entry name" value="TRANSCRIPTIONAL REGULATOR, MARR FAMILY"/>
    <property type="match status" value="1"/>
</dbReference>
<evidence type="ECO:0000259" key="4">
    <source>
        <dbReference type="PROSITE" id="PS51118"/>
    </source>
</evidence>
<gene>
    <name evidence="5" type="ORF">MTR62_02035</name>
</gene>
<dbReference type="SUPFAM" id="SSF46785">
    <property type="entry name" value="Winged helix' DNA-binding domain"/>
    <property type="match status" value="1"/>
</dbReference>
<accession>A0ABT0B919</accession>
<name>A0ABT0B919_9SPHN</name>
<dbReference type="InterPro" id="IPR036390">
    <property type="entry name" value="WH_DNA-bd_sf"/>
</dbReference>
<keyword evidence="3" id="KW-0804">Transcription</keyword>
<dbReference type="InterPro" id="IPR036388">
    <property type="entry name" value="WH-like_DNA-bd_sf"/>
</dbReference>
<dbReference type="Proteomes" id="UP001162881">
    <property type="component" value="Unassembled WGS sequence"/>
</dbReference>
<evidence type="ECO:0000256" key="3">
    <source>
        <dbReference type="ARBA" id="ARBA00023163"/>
    </source>
</evidence>
<feature type="domain" description="HTH hxlR-type" evidence="4">
    <location>
        <begin position="22"/>
        <end position="120"/>
    </location>
</feature>
<dbReference type="InterPro" id="IPR002577">
    <property type="entry name" value="HTH_HxlR"/>
</dbReference>
<evidence type="ECO:0000256" key="2">
    <source>
        <dbReference type="ARBA" id="ARBA00023125"/>
    </source>
</evidence>
<keyword evidence="6" id="KW-1185">Reference proteome</keyword>
<sequence>MTLPKRTKASPPRHGRWYGDACGAAFAMELLGERWALLIVRELMLGARRFTDLRASLPGISARILTERLEGLEAAGILARRQLPPPGKAQVYELTAWGAAAEPLIQAAGRWAALSRAHDPTLPLSPVSLMLSLRAMVDRAGLGEVAGRIGFVIGEDRFVATPEPGDLAIVRGDAEGADVVLAAPNASALAAGIYAGVPWAELKRKAGVSITGERALAQRFLALFRLPPPLA</sequence>
<comment type="caution">
    <text evidence="5">The sequence shown here is derived from an EMBL/GenBank/DDBJ whole genome shotgun (WGS) entry which is preliminary data.</text>
</comment>
<dbReference type="Gene3D" id="1.10.10.10">
    <property type="entry name" value="Winged helix-like DNA-binding domain superfamily/Winged helix DNA-binding domain"/>
    <property type="match status" value="1"/>
</dbReference>
<evidence type="ECO:0000313" key="5">
    <source>
        <dbReference type="EMBL" id="MCJ2181493.1"/>
    </source>
</evidence>
<reference evidence="5" key="1">
    <citation type="submission" date="2022-03" db="EMBL/GenBank/DDBJ databases">
        <title>Identification of a novel bacterium isolated from mangrove sediments.</title>
        <authorList>
            <person name="Pan X."/>
        </authorList>
    </citation>
    <scope>NUCLEOTIDE SEQUENCE</scope>
    <source>
        <strain evidence="5">B1949</strain>
    </source>
</reference>
<dbReference type="Pfam" id="PF01638">
    <property type="entry name" value="HxlR"/>
    <property type="match status" value="1"/>
</dbReference>
<dbReference type="EMBL" id="JALHLF010000004">
    <property type="protein sequence ID" value="MCJ2181493.1"/>
    <property type="molecule type" value="Genomic_DNA"/>
</dbReference>
<evidence type="ECO:0000313" key="6">
    <source>
        <dbReference type="Proteomes" id="UP001162881"/>
    </source>
</evidence>
<organism evidence="5 6">
    <name type="scientific">Novosphingobium organovorum</name>
    <dbReference type="NCBI Taxonomy" id="2930092"/>
    <lineage>
        <taxon>Bacteria</taxon>
        <taxon>Pseudomonadati</taxon>
        <taxon>Pseudomonadota</taxon>
        <taxon>Alphaproteobacteria</taxon>
        <taxon>Sphingomonadales</taxon>
        <taxon>Sphingomonadaceae</taxon>
        <taxon>Novosphingobium</taxon>
    </lineage>
</organism>